<dbReference type="PROSITE" id="PS00092">
    <property type="entry name" value="N6_MTASE"/>
    <property type="match status" value="1"/>
</dbReference>
<keyword evidence="9" id="KW-1185">Reference proteome</keyword>
<dbReference type="InterPro" id="IPR007757">
    <property type="entry name" value="MT-A70-like"/>
</dbReference>
<comment type="catalytic activity">
    <reaction evidence="5">
        <text>an adenosine in mRNA + S-adenosyl-L-methionine = an N(6)-methyladenosine in mRNA + S-adenosyl-L-homocysteine + H(+)</text>
        <dbReference type="Rhea" id="RHEA:55584"/>
        <dbReference type="Rhea" id="RHEA-COMP:12414"/>
        <dbReference type="Rhea" id="RHEA-COMP:12417"/>
        <dbReference type="ChEBI" id="CHEBI:15378"/>
        <dbReference type="ChEBI" id="CHEBI:57856"/>
        <dbReference type="ChEBI" id="CHEBI:59789"/>
        <dbReference type="ChEBI" id="CHEBI:74411"/>
        <dbReference type="ChEBI" id="CHEBI:74449"/>
        <dbReference type="EC" id="2.1.1.348"/>
    </reaction>
</comment>
<comment type="caution">
    <text evidence="8">The sequence shown here is derived from an EMBL/GenBank/DDBJ whole genome shotgun (WGS) entry which is preliminary data.</text>
</comment>
<dbReference type="PROSITE" id="PS51143">
    <property type="entry name" value="MT_A70"/>
    <property type="match status" value="1"/>
</dbReference>
<evidence type="ECO:0000256" key="3">
    <source>
        <dbReference type="ARBA" id="ARBA00022679"/>
    </source>
</evidence>
<dbReference type="SUPFAM" id="SSF53335">
    <property type="entry name" value="S-adenosyl-L-methionine-dependent methyltransferases"/>
    <property type="match status" value="1"/>
</dbReference>
<comment type="similarity">
    <text evidence="6">Belongs to the MT-A70-like family.</text>
</comment>
<gene>
    <name evidence="8" type="ORF">M9Y10_021756</name>
</gene>
<proteinExistence type="inferred from homology"/>
<name>A0ABR2KQF7_9EUKA</name>
<dbReference type="PANTHER" id="PTHR12829">
    <property type="entry name" value="N6-ADENOSINE-METHYLTRANSFERASE"/>
    <property type="match status" value="1"/>
</dbReference>
<sequence>MDNDSDSDSYLRKRKPMNYDERDPAINGAEISSDSDALLLINDYYDYDDEDYEYDYDDYNDDDDDDDIIKKRRSRRSDDEQWNLFDDTPDIKDFYYLQRKKFFPDFDEISTTDPLDSNFFTDQIEMDALMYAPAYKNRRRSNDPSIFLDPSGQQCQFIPFNEFEEKMFNSELLFEKCQGFNTLMPEFDPLAKNKLQFFNLESDPSPFDYDYIHSMTDSQIEQILEENNEELKKLSKLSVVRKKKLNKDIIVVPFDDKLTKSVSIKANILYFDWAMLGKAIQFDVVLMDPPWPVTNPKMTRGVEINYDMMQEDDIASMPLHLIQKDGYLFMWVVAKEFSEGLKMMNIWGYEIVNNVNWIKVSRKGRYHPSNGYYIMHSKETLLIGVKGKGVPFMRVDKFNDLIIKPRNLRQSHKPVLLHKIIEDMFPGGKFLEVFARPHNLRQGWISIGNELPG</sequence>
<accession>A0ABR2KQF7</accession>
<keyword evidence="3" id="KW-0808">Transferase</keyword>
<keyword evidence="4" id="KW-0949">S-adenosyl-L-methionine</keyword>
<dbReference type="EC" id="2.1.1.348" evidence="1"/>
<dbReference type="Proteomes" id="UP001470230">
    <property type="component" value="Unassembled WGS sequence"/>
</dbReference>
<keyword evidence="2" id="KW-0489">Methyltransferase</keyword>
<evidence type="ECO:0000256" key="1">
    <source>
        <dbReference type="ARBA" id="ARBA00012160"/>
    </source>
</evidence>
<dbReference type="EMBL" id="JAPFFF010000003">
    <property type="protein sequence ID" value="KAK8893339.1"/>
    <property type="molecule type" value="Genomic_DNA"/>
</dbReference>
<evidence type="ECO:0000256" key="5">
    <source>
        <dbReference type="ARBA" id="ARBA00048957"/>
    </source>
</evidence>
<protein>
    <recommendedName>
        <fullName evidence="1">mRNA m(6)A methyltransferase</fullName>
        <ecNumber evidence="1">2.1.1.348</ecNumber>
    </recommendedName>
</protein>
<evidence type="ECO:0000313" key="8">
    <source>
        <dbReference type="EMBL" id="KAK8893339.1"/>
    </source>
</evidence>
<organism evidence="8 9">
    <name type="scientific">Tritrichomonas musculus</name>
    <dbReference type="NCBI Taxonomy" id="1915356"/>
    <lineage>
        <taxon>Eukaryota</taxon>
        <taxon>Metamonada</taxon>
        <taxon>Parabasalia</taxon>
        <taxon>Tritrichomonadida</taxon>
        <taxon>Tritrichomonadidae</taxon>
        <taxon>Tritrichomonas</taxon>
    </lineage>
</organism>
<feature type="region of interest" description="Disordered" evidence="7">
    <location>
        <begin position="1"/>
        <end position="28"/>
    </location>
</feature>
<evidence type="ECO:0000256" key="4">
    <source>
        <dbReference type="ARBA" id="ARBA00022691"/>
    </source>
</evidence>
<reference evidence="8 9" key="1">
    <citation type="submission" date="2024-04" db="EMBL/GenBank/DDBJ databases">
        <title>Tritrichomonas musculus Genome.</title>
        <authorList>
            <person name="Alves-Ferreira E."/>
            <person name="Grigg M."/>
            <person name="Lorenzi H."/>
            <person name="Galac M."/>
        </authorList>
    </citation>
    <scope>NUCLEOTIDE SEQUENCE [LARGE SCALE GENOMIC DNA]</scope>
    <source>
        <strain evidence="8 9">EAF2021</strain>
    </source>
</reference>
<dbReference type="PANTHER" id="PTHR12829:SF7">
    <property type="entry name" value="N6-ADENOSINE-METHYLTRANSFERASE CATALYTIC SUBUNIT"/>
    <property type="match status" value="1"/>
</dbReference>
<evidence type="ECO:0000256" key="6">
    <source>
        <dbReference type="PROSITE-ProRule" id="PRU00489"/>
    </source>
</evidence>
<dbReference type="InterPro" id="IPR002052">
    <property type="entry name" value="DNA_methylase_N6_adenine_CS"/>
</dbReference>
<evidence type="ECO:0000313" key="9">
    <source>
        <dbReference type="Proteomes" id="UP001470230"/>
    </source>
</evidence>
<evidence type="ECO:0000256" key="7">
    <source>
        <dbReference type="SAM" id="MobiDB-lite"/>
    </source>
</evidence>
<evidence type="ECO:0000256" key="2">
    <source>
        <dbReference type="ARBA" id="ARBA00022603"/>
    </source>
</evidence>
<dbReference type="Pfam" id="PF05063">
    <property type="entry name" value="MT-A70"/>
    <property type="match status" value="1"/>
</dbReference>
<dbReference type="InterPro" id="IPR029063">
    <property type="entry name" value="SAM-dependent_MTases_sf"/>
</dbReference>